<evidence type="ECO:0000256" key="3">
    <source>
        <dbReference type="ARBA" id="ARBA00022571"/>
    </source>
</evidence>
<keyword evidence="5" id="KW-0028">Amino-acid biosynthesis</keyword>
<evidence type="ECO:0000259" key="8">
    <source>
        <dbReference type="Pfam" id="PF00764"/>
    </source>
</evidence>
<dbReference type="PANTHER" id="PTHR11587">
    <property type="entry name" value="ARGININOSUCCINATE SYNTHASE"/>
    <property type="match status" value="1"/>
</dbReference>
<dbReference type="Proteomes" id="UP000323454">
    <property type="component" value="Unassembled WGS sequence"/>
</dbReference>
<dbReference type="EC" id="6.3.4.5" evidence="2"/>
<dbReference type="UniPathway" id="UPA00068">
    <property type="reaction ID" value="UER00113"/>
</dbReference>
<dbReference type="Gene3D" id="3.40.50.620">
    <property type="entry name" value="HUPs"/>
    <property type="match status" value="1"/>
</dbReference>
<dbReference type="InterPro" id="IPR024074">
    <property type="entry name" value="AS_cat/multimer_dom_body"/>
</dbReference>
<dbReference type="Pfam" id="PF00764">
    <property type="entry name" value="Arginosuc_synth"/>
    <property type="match status" value="1"/>
</dbReference>
<sequence length="389" mass="41622">MELDELRGEHVGMLVSGGLSCVAVAAWLAECGVDVTCFVADLGQSAPLPPAELVTLLGRQGLKAKLVDLRREMAELYVDVLRYQASYEGGYWNTTGASRAVLVAGLADTLRASGCTVLAHACVGGGNDQARFARYGAAIAPDLRVFTPWTSRFMLDRFQNRADMSRYLTEIGYPAEIADYATYSIDGNLGGFSHESDELEGLGTSAQAVRPLMTAWPQRAPDLVEDFEVRFERGRPVAVNGRPVSALEAVLAANDAGGRNGLSIQTVVENRVNGTKCRGTYEAPGLELLGRCLTALYQVSLDKAATELMRTLSVRLGRAVYEGRLRETDTVAAASAADTLTATATGTVQVGLYKGNVIFQGLTDLVDTPGTARQTRFSNGGHAWHVLPV</sequence>
<dbReference type="InterPro" id="IPR001518">
    <property type="entry name" value="Arginosuc_synth"/>
</dbReference>
<dbReference type="GO" id="GO:0000053">
    <property type="term" value="P:argininosuccinate metabolic process"/>
    <property type="evidence" value="ECO:0007669"/>
    <property type="project" value="TreeGrafter"/>
</dbReference>
<proteinExistence type="predicted"/>
<keyword evidence="4" id="KW-0436">Ligase</keyword>
<dbReference type="Pfam" id="PF20979">
    <property type="entry name" value="Arginosuc_syn_C"/>
    <property type="match status" value="1"/>
</dbReference>
<comment type="caution">
    <text evidence="10">The sequence shown here is derived from an EMBL/GenBank/DDBJ whole genome shotgun (WGS) entry which is preliminary data.</text>
</comment>
<dbReference type="InterPro" id="IPR048268">
    <property type="entry name" value="Arginosuc_syn_C"/>
</dbReference>
<dbReference type="GO" id="GO:0004055">
    <property type="term" value="F:argininosuccinate synthase activity"/>
    <property type="evidence" value="ECO:0007669"/>
    <property type="project" value="UniProtKB-EC"/>
</dbReference>
<name>A0A5B2XES9_9PSEU</name>
<evidence type="ECO:0000259" key="9">
    <source>
        <dbReference type="Pfam" id="PF20979"/>
    </source>
</evidence>
<evidence type="ECO:0000256" key="4">
    <source>
        <dbReference type="ARBA" id="ARBA00022598"/>
    </source>
</evidence>
<dbReference type="InterPro" id="IPR048267">
    <property type="entry name" value="Arginosuc_syn_N"/>
</dbReference>
<evidence type="ECO:0000256" key="5">
    <source>
        <dbReference type="ARBA" id="ARBA00022605"/>
    </source>
</evidence>
<evidence type="ECO:0000256" key="2">
    <source>
        <dbReference type="ARBA" id="ARBA00012286"/>
    </source>
</evidence>
<keyword evidence="6" id="KW-0547">Nucleotide-binding</keyword>
<dbReference type="PANTHER" id="PTHR11587:SF2">
    <property type="entry name" value="ARGININOSUCCINATE SYNTHASE"/>
    <property type="match status" value="1"/>
</dbReference>
<keyword evidence="3" id="KW-0055">Arginine biosynthesis</keyword>
<dbReference type="SUPFAM" id="SSF69864">
    <property type="entry name" value="Argininosuccinate synthetase, C-terminal domain"/>
    <property type="match status" value="1"/>
</dbReference>
<feature type="domain" description="Arginosuccinate synthase-like N-terminal" evidence="8">
    <location>
        <begin position="15"/>
        <end position="165"/>
    </location>
</feature>
<evidence type="ECO:0000256" key="6">
    <source>
        <dbReference type="ARBA" id="ARBA00022741"/>
    </source>
</evidence>
<dbReference type="AlphaFoldDB" id="A0A5B2XES9"/>
<gene>
    <name evidence="10" type="ORF">F0L68_16895</name>
</gene>
<dbReference type="InterPro" id="IPR014729">
    <property type="entry name" value="Rossmann-like_a/b/a_fold"/>
</dbReference>
<protein>
    <recommendedName>
        <fullName evidence="2">argininosuccinate synthase</fullName>
        <ecNumber evidence="2">6.3.4.5</ecNumber>
    </recommendedName>
</protein>
<feature type="domain" description="Arginosuccinate synthase C-terminal" evidence="9">
    <location>
        <begin position="183"/>
        <end position="361"/>
    </location>
</feature>
<reference evidence="10 11" key="1">
    <citation type="submission" date="2019-09" db="EMBL/GenBank/DDBJ databases">
        <title>Goodfellowia gen. nov., a new genus of the Pseudonocardineae related to Actinoalloteichus, containing Goodfellowia coeruleoviolacea gen. nov., comb. nov. gen. nov., comb. nov.</title>
        <authorList>
            <person name="Labeda D."/>
        </authorList>
    </citation>
    <scope>NUCLEOTIDE SEQUENCE [LARGE SCALE GENOMIC DNA]</scope>
    <source>
        <strain evidence="10 11">AN110305</strain>
    </source>
</reference>
<dbReference type="GO" id="GO:0000050">
    <property type="term" value="P:urea cycle"/>
    <property type="evidence" value="ECO:0007669"/>
    <property type="project" value="TreeGrafter"/>
</dbReference>
<evidence type="ECO:0000256" key="1">
    <source>
        <dbReference type="ARBA" id="ARBA00004967"/>
    </source>
</evidence>
<evidence type="ECO:0000313" key="11">
    <source>
        <dbReference type="Proteomes" id="UP000323454"/>
    </source>
</evidence>
<dbReference type="EMBL" id="VUOB01000028">
    <property type="protein sequence ID" value="KAA2261460.1"/>
    <property type="molecule type" value="Genomic_DNA"/>
</dbReference>
<dbReference type="GO" id="GO:0006526">
    <property type="term" value="P:L-arginine biosynthetic process"/>
    <property type="evidence" value="ECO:0007669"/>
    <property type="project" value="UniProtKB-UniPathway"/>
</dbReference>
<dbReference type="SUPFAM" id="SSF52402">
    <property type="entry name" value="Adenine nucleotide alpha hydrolases-like"/>
    <property type="match status" value="1"/>
</dbReference>
<dbReference type="GO" id="GO:0005737">
    <property type="term" value="C:cytoplasm"/>
    <property type="evidence" value="ECO:0007669"/>
    <property type="project" value="TreeGrafter"/>
</dbReference>
<dbReference type="PROSITE" id="PS51257">
    <property type="entry name" value="PROKAR_LIPOPROTEIN"/>
    <property type="match status" value="1"/>
</dbReference>
<accession>A0A5B2XES9</accession>
<organism evidence="10 11">
    <name type="scientific">Solihabitans fulvus</name>
    <dbReference type="NCBI Taxonomy" id="1892852"/>
    <lineage>
        <taxon>Bacteria</taxon>
        <taxon>Bacillati</taxon>
        <taxon>Actinomycetota</taxon>
        <taxon>Actinomycetes</taxon>
        <taxon>Pseudonocardiales</taxon>
        <taxon>Pseudonocardiaceae</taxon>
        <taxon>Solihabitans</taxon>
    </lineage>
</organism>
<evidence type="ECO:0000313" key="10">
    <source>
        <dbReference type="EMBL" id="KAA2261460.1"/>
    </source>
</evidence>
<keyword evidence="11" id="KW-1185">Reference proteome</keyword>
<evidence type="ECO:0000256" key="7">
    <source>
        <dbReference type="ARBA" id="ARBA00022840"/>
    </source>
</evidence>
<dbReference type="Gene3D" id="3.90.1260.10">
    <property type="entry name" value="Argininosuccinate synthetase, chain A, domain 2"/>
    <property type="match status" value="1"/>
</dbReference>
<keyword evidence="7" id="KW-0067">ATP-binding</keyword>
<dbReference type="GO" id="GO:0005524">
    <property type="term" value="F:ATP binding"/>
    <property type="evidence" value="ECO:0007669"/>
    <property type="project" value="UniProtKB-KW"/>
</dbReference>
<comment type="pathway">
    <text evidence="1">Amino-acid biosynthesis; L-arginine biosynthesis; L-arginine from L-ornithine and carbamoyl phosphate: step 2/3.</text>
</comment>
<reference evidence="10 11" key="2">
    <citation type="submission" date="2019-09" db="EMBL/GenBank/DDBJ databases">
        <authorList>
            <person name="Jin C."/>
        </authorList>
    </citation>
    <scope>NUCLEOTIDE SEQUENCE [LARGE SCALE GENOMIC DNA]</scope>
    <source>
        <strain evidence="10 11">AN110305</strain>
    </source>
</reference>
<dbReference type="OrthoDB" id="9801641at2"/>